<dbReference type="PATRIC" id="fig|1121939.11.peg.2161"/>
<evidence type="ECO:0000313" key="2">
    <source>
        <dbReference type="EMBL" id="EPC02731.1"/>
    </source>
</evidence>
<proteinExistence type="predicted"/>
<dbReference type="Proteomes" id="UP000014463">
    <property type="component" value="Unassembled WGS sequence"/>
</dbReference>
<dbReference type="EMBL" id="ASTJ01000024">
    <property type="protein sequence ID" value="EPC02731.1"/>
    <property type="molecule type" value="Genomic_DNA"/>
</dbReference>
<dbReference type="eggNOG" id="COG5302">
    <property type="taxonomic scope" value="Bacteria"/>
</dbReference>
<comment type="caution">
    <text evidence="2">The sequence shown here is derived from an EMBL/GenBank/DDBJ whole genome shotgun (WGS) entry which is preliminary data.</text>
</comment>
<gene>
    <name evidence="2" type="ORF">L861_10320</name>
</gene>
<evidence type="ECO:0000313" key="3">
    <source>
        <dbReference type="Proteomes" id="UP000014463"/>
    </source>
</evidence>
<evidence type="ECO:0000256" key="1">
    <source>
        <dbReference type="ARBA" id="ARBA00022649"/>
    </source>
</evidence>
<dbReference type="RefSeq" id="WP_016416667.1">
    <property type="nucleotide sequence ID" value="NZ_AUAB01000002.1"/>
</dbReference>
<accession>S2LD53</accession>
<evidence type="ECO:0008006" key="4">
    <source>
        <dbReference type="Google" id="ProtNLM"/>
    </source>
</evidence>
<organism evidence="2 3">
    <name type="scientific">Litchfieldella anticariensis (strain DSM 16096 / CECT 5854 / CIP 108499 / LMG 22089 / FP35)</name>
    <name type="common">Halomonas anticariensis</name>
    <dbReference type="NCBI Taxonomy" id="1121939"/>
    <lineage>
        <taxon>Bacteria</taxon>
        <taxon>Pseudomonadati</taxon>
        <taxon>Pseudomonadota</taxon>
        <taxon>Gammaproteobacteria</taxon>
        <taxon>Oceanospirillales</taxon>
        <taxon>Halomonadaceae</taxon>
        <taxon>Litchfieldella</taxon>
    </lineage>
</organism>
<sequence>MALPGWRSLIRVVLGSWEKARSALLASSRKIGSCPDRNPKLPPSPQSDFPCIEGLCLFLARMACPSSPMRIGYTHNFGEAATMHQIYDTQAPKKPTNVSINSDLLEKARSLGINLSASLESILAEQVRAEQRTQWQQENTGAIQAYNQFVEENGTFGDSARKF</sequence>
<dbReference type="InterPro" id="IPR009956">
    <property type="entry name" value="Post-segregation_anti-tox_CcdA"/>
</dbReference>
<keyword evidence="1" id="KW-1277">Toxin-antitoxin system</keyword>
<dbReference type="STRING" id="1121939.L861_10320"/>
<dbReference type="AlphaFoldDB" id="S2LD53"/>
<keyword evidence="3" id="KW-1185">Reference proteome</keyword>
<name>S2LD53_LITA3</name>
<reference evidence="2 3" key="1">
    <citation type="journal article" date="2013" name="Genome Announc.">
        <title>Draft genome sequence of the moderately halophilic gammaproteobacterium Halomonas anticariensis FP35.</title>
        <authorList>
            <person name="Tahrioui A."/>
            <person name="Quesada E."/>
            <person name="Llamas I."/>
        </authorList>
    </citation>
    <scope>NUCLEOTIDE SEQUENCE [LARGE SCALE GENOMIC DNA]</scope>
    <source>
        <strain evidence="3">DSM 16096 / CECT 5854 / LMG 22089 / FP35</strain>
    </source>
</reference>
<protein>
    <recommendedName>
        <fullName evidence="4">Acetoacetyl-CoA synthase</fullName>
    </recommendedName>
</protein>
<dbReference type="Pfam" id="PF07362">
    <property type="entry name" value="CcdA"/>
    <property type="match status" value="1"/>
</dbReference>